<accession>A0A1M4PPW8</accession>
<reference evidence="1 2" key="1">
    <citation type="submission" date="2016-11" db="EMBL/GenBank/DDBJ databases">
        <authorList>
            <person name="Manzoor S."/>
        </authorList>
    </citation>
    <scope>NUCLEOTIDE SEQUENCE [LARGE SCALE GENOMIC DNA]</scope>
    <source>
        <strain evidence="1">Clostridium ultunense strain Esp</strain>
    </source>
</reference>
<keyword evidence="2" id="KW-1185">Reference proteome</keyword>
<dbReference type="Proteomes" id="UP000245423">
    <property type="component" value="Chromosome 1"/>
</dbReference>
<sequence length="291" mass="34569">MIPIRNVYYMLCYAWENILKQEDESLLDREAFDNIYHLLSSILIQEVTKLIKSGFARGYIDQKESLPIVRGKIDLNNTLKEQALIRKQVICDYDEFSDNIIMNRIIKSTMEILLICPRVNKKYRTTFKMLLRNFTNIDSIDLNSIHWSRIAYNRNNKKYRLIINICQLINTGLIVKEEKGSSRFRAFIKDRAMAKLYEKFILNFYKYELKDIKTSSPLINWQLDETPRDNLLPVMKTDIELEGKDKKLIIDTKYYANALSKSNFSKTKTLNYLATYTKYLPMLKMQNMKER</sequence>
<dbReference type="AlphaFoldDB" id="A0A1M4PPW8"/>
<dbReference type="EMBL" id="LT669839">
    <property type="protein sequence ID" value="SHD77520.1"/>
    <property type="molecule type" value="Genomic_DNA"/>
</dbReference>
<dbReference type="RefSeq" id="WP_109840649.1">
    <property type="nucleotide sequence ID" value="NZ_LT669839.1"/>
</dbReference>
<name>A0A1M4PPW8_9FIRM</name>
<evidence type="ECO:0000313" key="1">
    <source>
        <dbReference type="EMBL" id="SHD77520.1"/>
    </source>
</evidence>
<dbReference type="InterPro" id="IPR019292">
    <property type="entry name" value="McrC"/>
</dbReference>
<dbReference type="OrthoDB" id="9786961at2"/>
<organism evidence="1 2">
    <name type="scientific">[Clostridium] ultunense Esp</name>
    <dbReference type="NCBI Taxonomy" id="1288971"/>
    <lineage>
        <taxon>Bacteria</taxon>
        <taxon>Bacillati</taxon>
        <taxon>Bacillota</taxon>
        <taxon>Tissierellia</taxon>
        <taxon>Tissierellales</taxon>
        <taxon>Tepidimicrobiaceae</taxon>
        <taxon>Schnuerera</taxon>
    </lineage>
</organism>
<dbReference type="PANTHER" id="PTHR38733">
    <property type="entry name" value="PROTEIN MCRC"/>
    <property type="match status" value="1"/>
</dbReference>
<gene>
    <name evidence="1" type="ORF">CUESP1_2166</name>
</gene>
<protein>
    <submittedName>
        <fullName evidence="1">5-methylcytosine-specific restriction enzyme subunit McrC</fullName>
    </submittedName>
</protein>
<dbReference type="PANTHER" id="PTHR38733:SF1">
    <property type="entry name" value="TYPE IV METHYL-DIRECTED RESTRICTION ENZYME ECOKMCRBC"/>
    <property type="match status" value="1"/>
</dbReference>
<evidence type="ECO:0000313" key="2">
    <source>
        <dbReference type="Proteomes" id="UP000245423"/>
    </source>
</evidence>
<proteinExistence type="predicted"/>
<dbReference type="REBASE" id="63395">
    <property type="entry name" value="CulEspMcrBCP"/>
</dbReference>
<dbReference type="Pfam" id="PF10117">
    <property type="entry name" value="McrBC"/>
    <property type="match status" value="1"/>
</dbReference>